<reference evidence="3 4" key="2">
    <citation type="journal article" date="2015" name="Antonie Van Leeuwenhoek">
        <title>Thioclava indica sp. nov., isolated from surface seawater of the Indian Ocean.</title>
        <authorList>
            <person name="Liu Y."/>
            <person name="Lai Q."/>
            <person name="Du J."/>
            <person name="Xu H."/>
            <person name="Jiang L."/>
            <person name="Shao Z."/>
        </authorList>
    </citation>
    <scope>NUCLEOTIDE SEQUENCE [LARGE SCALE GENOMIC DNA]</scope>
    <source>
        <strain evidence="3 4">13D2W-2</strain>
    </source>
</reference>
<accession>A0A085TYU7</accession>
<dbReference type="eggNOG" id="ENOG502Z86E">
    <property type="taxonomic scope" value="Bacteria"/>
</dbReference>
<sequence>MMQMRALRWLAGIAGCLALSGCITSFGTSPNAPRKAPRPLQPPAEFERGPVVPQSALSREMQSYYTKTATEMEARGQLRTDVAPRDAPFTTRQLVEDFVKIALYDEYTPRGGGFIARQTPSRLRRWEKPVRMDIAFGPSIPRADRISDRAEVTAYASKLARASKHPVSVVHAHGNFHVLFLNEDERRDIGPRLRELVPGIDNASVDAITDLPLSTYCVVFAFSEGDSPIYTEAVAVIRGEHPPELRTSCIHEELAQGLGLANDSPRARPSIFNDDEEFSLLTHHDELLLRMLYDPRLRPGMTEAEARPIVEKIAAELMGGES</sequence>
<comment type="caution">
    <text evidence="3">The sequence shown here is derived from an EMBL/GenBank/DDBJ whole genome shotgun (WGS) entry which is preliminary data.</text>
</comment>
<protein>
    <submittedName>
        <fullName evidence="3">Lipoprotein</fullName>
    </submittedName>
</protein>
<keyword evidence="4" id="KW-1185">Reference proteome</keyword>
<evidence type="ECO:0000256" key="1">
    <source>
        <dbReference type="SAM" id="MobiDB-lite"/>
    </source>
</evidence>
<dbReference type="PATRIC" id="fig|1317124.6.peg.948"/>
<dbReference type="Pfam" id="PF11150">
    <property type="entry name" value="DUF2927"/>
    <property type="match status" value="1"/>
</dbReference>
<feature type="region of interest" description="Disordered" evidence="1">
    <location>
        <begin position="28"/>
        <end position="48"/>
    </location>
</feature>
<dbReference type="InterPro" id="IPR021323">
    <property type="entry name" value="DUF2927"/>
</dbReference>
<dbReference type="RefSeq" id="WP_081874857.1">
    <property type="nucleotide sequence ID" value="NZ_AQRC01000003.1"/>
</dbReference>
<feature type="chain" id="PRO_5001797648" evidence="2">
    <location>
        <begin position="28"/>
        <end position="322"/>
    </location>
</feature>
<dbReference type="PROSITE" id="PS51257">
    <property type="entry name" value="PROKAR_LIPOPROTEIN"/>
    <property type="match status" value="1"/>
</dbReference>
<dbReference type="EMBL" id="AQRC01000003">
    <property type="protein sequence ID" value="KFE35894.1"/>
    <property type="molecule type" value="Genomic_DNA"/>
</dbReference>
<evidence type="ECO:0000313" key="3">
    <source>
        <dbReference type="EMBL" id="KFE35894.1"/>
    </source>
</evidence>
<keyword evidence="3" id="KW-0449">Lipoprotein</keyword>
<evidence type="ECO:0000313" key="4">
    <source>
        <dbReference type="Proteomes" id="UP000028607"/>
    </source>
</evidence>
<name>A0A085TYU7_9RHOB</name>
<feature type="signal peptide" evidence="2">
    <location>
        <begin position="1"/>
        <end position="27"/>
    </location>
</feature>
<dbReference type="AlphaFoldDB" id="A0A085TYU7"/>
<evidence type="ECO:0000256" key="2">
    <source>
        <dbReference type="SAM" id="SignalP"/>
    </source>
</evidence>
<dbReference type="Proteomes" id="UP000028607">
    <property type="component" value="Unassembled WGS sequence"/>
</dbReference>
<keyword evidence="2" id="KW-0732">Signal</keyword>
<proteinExistence type="predicted"/>
<dbReference type="STRING" id="1317124.DW2_04675"/>
<reference evidence="4" key="1">
    <citation type="submission" date="2013-04" db="EMBL/GenBank/DDBJ databases">
        <title>Thioclava sp. 13D2W-2 Genome Sequencing.</title>
        <authorList>
            <person name="Lai Q."/>
            <person name="Li G."/>
            <person name="Shao Z."/>
        </authorList>
    </citation>
    <scope>NUCLEOTIDE SEQUENCE [LARGE SCALE GENOMIC DNA]</scope>
    <source>
        <strain evidence="4">13D2W-2</strain>
    </source>
</reference>
<organism evidence="3 4">
    <name type="scientific">Thioclava atlantica</name>
    <dbReference type="NCBI Taxonomy" id="1317124"/>
    <lineage>
        <taxon>Bacteria</taxon>
        <taxon>Pseudomonadati</taxon>
        <taxon>Pseudomonadota</taxon>
        <taxon>Alphaproteobacteria</taxon>
        <taxon>Rhodobacterales</taxon>
        <taxon>Paracoccaceae</taxon>
        <taxon>Thioclava</taxon>
    </lineage>
</organism>
<gene>
    <name evidence="3" type="ORF">DW2_04675</name>
</gene>